<dbReference type="OrthoDB" id="9809760at2"/>
<dbReference type="RefSeq" id="WP_103940560.1">
    <property type="nucleotide sequence ID" value="NZ_FNVO01000012.1"/>
</dbReference>
<name>A0A1H6CYN6_9ACTN</name>
<keyword evidence="5" id="KW-1185">Reference proteome</keyword>
<comment type="similarity">
    <text evidence="1 2">Belongs to the small heat shock protein (HSP20) family.</text>
</comment>
<dbReference type="SUPFAM" id="SSF49764">
    <property type="entry name" value="HSP20-like chaperones"/>
    <property type="match status" value="1"/>
</dbReference>
<dbReference type="PANTHER" id="PTHR11527">
    <property type="entry name" value="HEAT-SHOCK PROTEIN 20 FAMILY MEMBER"/>
    <property type="match status" value="1"/>
</dbReference>
<dbReference type="Gene3D" id="2.60.40.790">
    <property type="match status" value="1"/>
</dbReference>
<evidence type="ECO:0000256" key="2">
    <source>
        <dbReference type="RuleBase" id="RU003616"/>
    </source>
</evidence>
<dbReference type="InterPro" id="IPR031107">
    <property type="entry name" value="Small_HSP"/>
</dbReference>
<evidence type="ECO:0000256" key="1">
    <source>
        <dbReference type="PROSITE-ProRule" id="PRU00285"/>
    </source>
</evidence>
<reference evidence="5" key="1">
    <citation type="submission" date="2016-10" db="EMBL/GenBank/DDBJ databases">
        <authorList>
            <person name="Varghese N."/>
            <person name="Submissions S."/>
        </authorList>
    </citation>
    <scope>NUCLEOTIDE SEQUENCE [LARGE SCALE GENOMIC DNA]</scope>
    <source>
        <strain evidence="5">DSM 43163</strain>
    </source>
</reference>
<accession>A0A1H6CYN6</accession>
<dbReference type="Pfam" id="PF00011">
    <property type="entry name" value="HSP20"/>
    <property type="match status" value="1"/>
</dbReference>
<dbReference type="CDD" id="cd06464">
    <property type="entry name" value="ACD_sHsps-like"/>
    <property type="match status" value="1"/>
</dbReference>
<evidence type="ECO:0000313" key="4">
    <source>
        <dbReference type="EMBL" id="SEG78269.1"/>
    </source>
</evidence>
<evidence type="ECO:0000259" key="3">
    <source>
        <dbReference type="PROSITE" id="PS01031"/>
    </source>
</evidence>
<organism evidence="4 5">
    <name type="scientific">Thermomonospora echinospora</name>
    <dbReference type="NCBI Taxonomy" id="1992"/>
    <lineage>
        <taxon>Bacteria</taxon>
        <taxon>Bacillati</taxon>
        <taxon>Actinomycetota</taxon>
        <taxon>Actinomycetes</taxon>
        <taxon>Streptosporangiales</taxon>
        <taxon>Thermomonosporaceae</taxon>
        <taxon>Thermomonospora</taxon>
    </lineage>
</organism>
<dbReference type="InterPro" id="IPR008978">
    <property type="entry name" value="HSP20-like_chaperone"/>
</dbReference>
<dbReference type="PROSITE" id="PS01031">
    <property type="entry name" value="SHSP"/>
    <property type="match status" value="1"/>
</dbReference>
<dbReference type="Proteomes" id="UP000236723">
    <property type="component" value="Unassembled WGS sequence"/>
</dbReference>
<dbReference type="AlphaFoldDB" id="A0A1H6CYN6"/>
<sequence length="153" mass="17436">MALQQPTHRPGRTGLFFDPEREFEDLYDRLGQLLGFPVSGPAGPHVQAPWVPLADISETEDSYVVELDLPGVRKEDLDIQLNDQVLTVTGETKEEEGKRFRRRTRRTGRFEFRAQLPSDVDPNQVEAHMEHGVLQIMIHKAEAAKPRHIEISS</sequence>
<feature type="domain" description="SHSP" evidence="3">
    <location>
        <begin position="45"/>
        <end position="153"/>
    </location>
</feature>
<gene>
    <name evidence="4" type="ORF">SAMN04489712_11255</name>
</gene>
<dbReference type="InterPro" id="IPR002068">
    <property type="entry name" value="A-crystallin/Hsp20_dom"/>
</dbReference>
<evidence type="ECO:0000313" key="5">
    <source>
        <dbReference type="Proteomes" id="UP000236723"/>
    </source>
</evidence>
<protein>
    <submittedName>
        <fullName evidence="4">HSP20 family protein</fullName>
    </submittedName>
</protein>
<dbReference type="EMBL" id="FNVO01000012">
    <property type="protein sequence ID" value="SEG78269.1"/>
    <property type="molecule type" value="Genomic_DNA"/>
</dbReference>
<proteinExistence type="inferred from homology"/>